<evidence type="ECO:0000256" key="2">
    <source>
        <dbReference type="ARBA" id="ARBA00008335"/>
    </source>
</evidence>
<feature type="transmembrane region" description="Helical" evidence="8">
    <location>
        <begin position="337"/>
        <end position="359"/>
    </location>
</feature>
<evidence type="ECO:0000313" key="11">
    <source>
        <dbReference type="Proteomes" id="UP001596233"/>
    </source>
</evidence>
<evidence type="ECO:0000256" key="3">
    <source>
        <dbReference type="ARBA" id="ARBA00022448"/>
    </source>
</evidence>
<proteinExistence type="inferred from homology"/>
<sequence length="404" mass="43141">MKQQRSYTMMIVNLCSGALLVLSALYFTVPIVTVISSEFEVSTTTAALSGTAFSLFFACGCLVYGPLSSRLGRKKVMVAGLLGLAAATLLTVKAQSFTELLLLRCLQGATASTFSPVALTYAGEMFPEGRRVSVIGYISTGLLMSGIVGQVASSALTYWLGWQSLFLVFGIAYMLLVISFILFLPEAPKAGLASMPNNVYGTSNTSFASKSLLLCYFITFTVLLCFVGAYSALEFYLSKAPFLLDESAILAIRAAGIAGMLLCPFAGRLCNRYGKPIILRIGLTLAVGGLLLLGIMKQPLLYALVSIVFVSGIALIVPSLIALIGELGRERRALATSLYTFILFVGASLGPIAALQLIHSNWLGFSVYHSFACLFLISLMCSLFVREPSSSTVPSSKYAKSTNT</sequence>
<dbReference type="PANTHER" id="PTHR43271:SF2">
    <property type="entry name" value="BLL2771 PROTEIN"/>
    <property type="match status" value="1"/>
</dbReference>
<keyword evidence="7 8" id="KW-0472">Membrane</keyword>
<keyword evidence="4" id="KW-1003">Cell membrane</keyword>
<dbReference type="InterPro" id="IPR020846">
    <property type="entry name" value="MFS_dom"/>
</dbReference>
<feature type="domain" description="Major facilitator superfamily (MFS) profile" evidence="9">
    <location>
        <begin position="9"/>
        <end position="390"/>
    </location>
</feature>
<evidence type="ECO:0000313" key="10">
    <source>
        <dbReference type="EMBL" id="MFC6333725.1"/>
    </source>
</evidence>
<accession>A0ABW1V8H1</accession>
<reference evidence="11" key="1">
    <citation type="journal article" date="2019" name="Int. J. Syst. Evol. Microbiol.">
        <title>The Global Catalogue of Microorganisms (GCM) 10K type strain sequencing project: providing services to taxonomists for standard genome sequencing and annotation.</title>
        <authorList>
            <consortium name="The Broad Institute Genomics Platform"/>
            <consortium name="The Broad Institute Genome Sequencing Center for Infectious Disease"/>
            <person name="Wu L."/>
            <person name="Ma J."/>
        </authorList>
    </citation>
    <scope>NUCLEOTIDE SEQUENCE [LARGE SCALE GENOMIC DNA]</scope>
    <source>
        <strain evidence="11">PCU 280</strain>
    </source>
</reference>
<dbReference type="PANTHER" id="PTHR43271">
    <property type="entry name" value="BLL2771 PROTEIN"/>
    <property type="match status" value="1"/>
</dbReference>
<dbReference type="Proteomes" id="UP001596233">
    <property type="component" value="Unassembled WGS sequence"/>
</dbReference>
<feature type="transmembrane region" description="Helical" evidence="8">
    <location>
        <begin position="365"/>
        <end position="385"/>
    </location>
</feature>
<keyword evidence="6 8" id="KW-1133">Transmembrane helix</keyword>
<dbReference type="RefSeq" id="WP_379235488.1">
    <property type="nucleotide sequence ID" value="NZ_JBHSTE010000004.1"/>
</dbReference>
<evidence type="ECO:0000256" key="8">
    <source>
        <dbReference type="SAM" id="Phobius"/>
    </source>
</evidence>
<feature type="transmembrane region" description="Helical" evidence="8">
    <location>
        <begin position="248"/>
        <end position="265"/>
    </location>
</feature>
<organism evidence="10 11">
    <name type="scientific">Paenibacillus septentrionalis</name>
    <dbReference type="NCBI Taxonomy" id="429342"/>
    <lineage>
        <taxon>Bacteria</taxon>
        <taxon>Bacillati</taxon>
        <taxon>Bacillota</taxon>
        <taxon>Bacilli</taxon>
        <taxon>Bacillales</taxon>
        <taxon>Paenibacillaceae</taxon>
        <taxon>Paenibacillus</taxon>
    </lineage>
</organism>
<feature type="transmembrane region" description="Helical" evidence="8">
    <location>
        <begin position="41"/>
        <end position="64"/>
    </location>
</feature>
<protein>
    <submittedName>
        <fullName evidence="10">MFS transporter</fullName>
    </submittedName>
</protein>
<dbReference type="InterPro" id="IPR036259">
    <property type="entry name" value="MFS_trans_sf"/>
</dbReference>
<keyword evidence="11" id="KW-1185">Reference proteome</keyword>
<evidence type="ECO:0000256" key="4">
    <source>
        <dbReference type="ARBA" id="ARBA00022475"/>
    </source>
</evidence>
<evidence type="ECO:0000256" key="6">
    <source>
        <dbReference type="ARBA" id="ARBA00022989"/>
    </source>
</evidence>
<comment type="similarity">
    <text evidence="2">Belongs to the major facilitator superfamily.</text>
</comment>
<dbReference type="PROSITE" id="PS50850">
    <property type="entry name" value="MFS"/>
    <property type="match status" value="1"/>
</dbReference>
<evidence type="ECO:0000259" key="9">
    <source>
        <dbReference type="PROSITE" id="PS50850"/>
    </source>
</evidence>
<evidence type="ECO:0000256" key="7">
    <source>
        <dbReference type="ARBA" id="ARBA00023136"/>
    </source>
</evidence>
<evidence type="ECO:0000256" key="5">
    <source>
        <dbReference type="ARBA" id="ARBA00022692"/>
    </source>
</evidence>
<feature type="transmembrane region" description="Helical" evidence="8">
    <location>
        <begin position="213"/>
        <end position="233"/>
    </location>
</feature>
<feature type="transmembrane region" description="Helical" evidence="8">
    <location>
        <begin position="301"/>
        <end position="325"/>
    </location>
</feature>
<feature type="transmembrane region" description="Helical" evidence="8">
    <location>
        <begin position="134"/>
        <end position="159"/>
    </location>
</feature>
<comment type="subcellular location">
    <subcellularLocation>
        <location evidence="1">Cell membrane</location>
        <topology evidence="1">Multi-pass membrane protein</topology>
    </subcellularLocation>
</comment>
<dbReference type="SUPFAM" id="SSF103473">
    <property type="entry name" value="MFS general substrate transporter"/>
    <property type="match status" value="1"/>
</dbReference>
<keyword evidence="5 8" id="KW-0812">Transmembrane</keyword>
<dbReference type="CDD" id="cd17324">
    <property type="entry name" value="MFS_NepI_like"/>
    <property type="match status" value="1"/>
</dbReference>
<evidence type="ECO:0000256" key="1">
    <source>
        <dbReference type="ARBA" id="ARBA00004651"/>
    </source>
</evidence>
<comment type="caution">
    <text evidence="10">The sequence shown here is derived from an EMBL/GenBank/DDBJ whole genome shotgun (WGS) entry which is preliminary data.</text>
</comment>
<dbReference type="InterPro" id="IPR011701">
    <property type="entry name" value="MFS"/>
</dbReference>
<keyword evidence="3" id="KW-0813">Transport</keyword>
<feature type="transmembrane region" description="Helical" evidence="8">
    <location>
        <begin position="165"/>
        <end position="185"/>
    </location>
</feature>
<gene>
    <name evidence="10" type="ORF">ACFP56_13945</name>
</gene>
<dbReference type="Gene3D" id="1.20.1250.20">
    <property type="entry name" value="MFS general substrate transporter like domains"/>
    <property type="match status" value="1"/>
</dbReference>
<dbReference type="EMBL" id="JBHSTE010000004">
    <property type="protein sequence ID" value="MFC6333725.1"/>
    <property type="molecule type" value="Genomic_DNA"/>
</dbReference>
<name>A0ABW1V8H1_9BACL</name>
<feature type="transmembrane region" description="Helical" evidence="8">
    <location>
        <begin position="12"/>
        <end position="35"/>
    </location>
</feature>
<dbReference type="Pfam" id="PF07690">
    <property type="entry name" value="MFS_1"/>
    <property type="match status" value="1"/>
</dbReference>
<feature type="transmembrane region" description="Helical" evidence="8">
    <location>
        <begin position="277"/>
        <end position="295"/>
    </location>
</feature>